<dbReference type="EMBL" id="JAHLQT010022636">
    <property type="protein sequence ID" value="KAG7166251.1"/>
    <property type="molecule type" value="Genomic_DNA"/>
</dbReference>
<comment type="caution">
    <text evidence="2">The sequence shown here is derived from an EMBL/GenBank/DDBJ whole genome shotgun (WGS) entry which is preliminary data.</text>
</comment>
<protein>
    <submittedName>
        <fullName evidence="2">Coiled-coil domain-containing protein 134-like</fullName>
    </submittedName>
</protein>
<proteinExistence type="predicted"/>
<evidence type="ECO:0000313" key="3">
    <source>
        <dbReference type="Proteomes" id="UP000747542"/>
    </source>
</evidence>
<organism evidence="2 3">
    <name type="scientific">Homarus americanus</name>
    <name type="common">American lobster</name>
    <dbReference type="NCBI Taxonomy" id="6706"/>
    <lineage>
        <taxon>Eukaryota</taxon>
        <taxon>Metazoa</taxon>
        <taxon>Ecdysozoa</taxon>
        <taxon>Arthropoda</taxon>
        <taxon>Crustacea</taxon>
        <taxon>Multicrustacea</taxon>
        <taxon>Malacostraca</taxon>
        <taxon>Eumalacostraca</taxon>
        <taxon>Eucarida</taxon>
        <taxon>Decapoda</taxon>
        <taxon>Pleocyemata</taxon>
        <taxon>Astacidea</taxon>
        <taxon>Nephropoidea</taxon>
        <taxon>Nephropidae</taxon>
        <taxon>Homarus</taxon>
    </lineage>
</organism>
<name>A0A8J5MWH0_HOMAM</name>
<evidence type="ECO:0000256" key="1">
    <source>
        <dbReference type="SAM" id="MobiDB-lite"/>
    </source>
</evidence>
<dbReference type="PANTHER" id="PTHR14735">
    <property type="entry name" value="COILED-COIL DOMAIN-CONTAINING PROTEIN 134"/>
    <property type="match status" value="1"/>
</dbReference>
<dbReference type="Pfam" id="PF15002">
    <property type="entry name" value="ERK-JNK_inhib"/>
    <property type="match status" value="1"/>
</dbReference>
<dbReference type="Proteomes" id="UP000747542">
    <property type="component" value="Unassembled WGS sequence"/>
</dbReference>
<accession>A0A8J5MWH0</accession>
<feature type="compositionally biased region" description="Basic residues" evidence="1">
    <location>
        <begin position="170"/>
        <end position="179"/>
    </location>
</feature>
<keyword evidence="3" id="KW-1185">Reference proteome</keyword>
<dbReference type="AlphaFoldDB" id="A0A8J5MWH0"/>
<sequence>MNQRLFQQRRADHKEAVQTILNFRDYVKQQKMVTIIAGKSFEVLEQNQVILREAGYIPGMDFPTDEEVRDALSQTLENTAFMGEVLLHLPDITHALLRDNKPWQLLFTWGIFFATQSKLLDKNSDKFMYLVSQELGIAEKDPAYTNPYSRSSQQGKGGSPPGTNQASSNKGKKVKKFKKGPQLSRQFGDL</sequence>
<dbReference type="PANTHER" id="PTHR14735:SF1">
    <property type="entry name" value="COILED-COIL DOMAIN-CONTAINING PROTEIN 134"/>
    <property type="match status" value="1"/>
</dbReference>
<dbReference type="InterPro" id="IPR026321">
    <property type="entry name" value="CC134"/>
</dbReference>
<gene>
    <name evidence="2" type="primary">Ccdc134-L</name>
    <name evidence="2" type="ORF">Hamer_G011080</name>
</gene>
<feature type="region of interest" description="Disordered" evidence="1">
    <location>
        <begin position="142"/>
        <end position="190"/>
    </location>
</feature>
<evidence type="ECO:0000313" key="2">
    <source>
        <dbReference type="EMBL" id="KAG7166251.1"/>
    </source>
</evidence>
<reference evidence="2" key="1">
    <citation type="journal article" date="2021" name="Sci. Adv.">
        <title>The American lobster genome reveals insights on longevity, neural, and immune adaptations.</title>
        <authorList>
            <person name="Polinski J.M."/>
            <person name="Zimin A.V."/>
            <person name="Clark K.F."/>
            <person name="Kohn A.B."/>
            <person name="Sadowski N."/>
            <person name="Timp W."/>
            <person name="Ptitsyn A."/>
            <person name="Khanna P."/>
            <person name="Romanova D.Y."/>
            <person name="Williams P."/>
            <person name="Greenwood S.J."/>
            <person name="Moroz L.L."/>
            <person name="Walt D.R."/>
            <person name="Bodnar A.G."/>
        </authorList>
    </citation>
    <scope>NUCLEOTIDE SEQUENCE</scope>
    <source>
        <strain evidence="2">GMGI-L3</strain>
    </source>
</reference>